<proteinExistence type="predicted"/>
<keyword evidence="3" id="KW-1185">Reference proteome</keyword>
<sequence length="115" mass="13121">MRKKIFTLCLILCLTLLNNCVQPTVSLFGPTLTIAKTGSIYHGGLSYASNKYVKKKFGEDPLSYTKKFFIRDSKKNDLTKSIKSKKIPDKELLLSFKSKKSEHKDFLIAVKKMLK</sequence>
<dbReference type="Proteomes" id="UP000501094">
    <property type="component" value="Chromosome"/>
</dbReference>
<dbReference type="RefSeq" id="WP_168606117.1">
    <property type="nucleotide sequence ID" value="NZ_CP038852.1"/>
</dbReference>
<feature type="chain" id="PRO_5026347521" description="Lipoprotein" evidence="1">
    <location>
        <begin position="20"/>
        <end position="115"/>
    </location>
</feature>
<organism evidence="2 3">
    <name type="scientific">Candidatus Pelagibacter giovannonii</name>
    <dbReference type="NCBI Taxonomy" id="2563896"/>
    <lineage>
        <taxon>Bacteria</taxon>
        <taxon>Pseudomonadati</taxon>
        <taxon>Pseudomonadota</taxon>
        <taxon>Alphaproteobacteria</taxon>
        <taxon>Candidatus Pelagibacterales</taxon>
        <taxon>Candidatus Pelagibacteraceae</taxon>
        <taxon>Candidatus Pelagibacter</taxon>
    </lineage>
</organism>
<dbReference type="KEGG" id="peg:E5R92_00150"/>
<protein>
    <recommendedName>
        <fullName evidence="4">Lipoprotein</fullName>
    </recommendedName>
</protein>
<dbReference type="EMBL" id="CP038852">
    <property type="protein sequence ID" value="QIZ20209.1"/>
    <property type="molecule type" value="Genomic_DNA"/>
</dbReference>
<evidence type="ECO:0000313" key="2">
    <source>
        <dbReference type="EMBL" id="QIZ20209.1"/>
    </source>
</evidence>
<evidence type="ECO:0008006" key="4">
    <source>
        <dbReference type="Google" id="ProtNLM"/>
    </source>
</evidence>
<keyword evidence="1" id="KW-0732">Signal</keyword>
<accession>A0A6H1Q254</accession>
<evidence type="ECO:0000313" key="3">
    <source>
        <dbReference type="Proteomes" id="UP000501094"/>
    </source>
</evidence>
<feature type="signal peptide" evidence="1">
    <location>
        <begin position="1"/>
        <end position="19"/>
    </location>
</feature>
<gene>
    <name evidence="2" type="ORF">E5R92_00150</name>
</gene>
<name>A0A6H1Q254_9PROT</name>
<evidence type="ECO:0000256" key="1">
    <source>
        <dbReference type="SAM" id="SignalP"/>
    </source>
</evidence>
<reference evidence="2 3" key="1">
    <citation type="journal article" date="2020" name="Nat. Microbiol.">
        <title>Lysogenic host-virus interactions in SAR11 marine bacteria.</title>
        <authorList>
            <person name="Morris R.M."/>
            <person name="Cain K.R."/>
            <person name="Hvorecny K.L."/>
            <person name="Kollman J.M."/>
        </authorList>
    </citation>
    <scope>NUCLEOTIDE SEQUENCE [LARGE SCALE GENOMIC DNA]</scope>
    <source>
        <strain evidence="2 3">NP1</strain>
    </source>
</reference>
<dbReference type="AlphaFoldDB" id="A0A6H1Q254"/>